<protein>
    <submittedName>
        <fullName evidence="4">C3 and PZP-like alpha-2-macroglobulin domain-containing protein 8</fullName>
    </submittedName>
</protein>
<evidence type="ECO:0000313" key="3">
    <source>
        <dbReference type="Proteomes" id="UP000515135"/>
    </source>
</evidence>
<reference evidence="4" key="1">
    <citation type="submission" date="2025-08" db="UniProtKB">
        <authorList>
            <consortium name="RefSeq"/>
        </authorList>
    </citation>
    <scope>IDENTIFICATION</scope>
    <source>
        <tissue evidence="4">Gonad</tissue>
    </source>
</reference>
<dbReference type="RefSeq" id="XP_019622031.1">
    <property type="nucleotide sequence ID" value="XM_019766472.1"/>
</dbReference>
<gene>
    <name evidence="4" type="primary">LOC109468217</name>
</gene>
<dbReference type="AlphaFoldDB" id="A0A6P4YXN7"/>
<feature type="transmembrane region" description="Helical" evidence="1">
    <location>
        <begin position="28"/>
        <end position="48"/>
    </location>
</feature>
<proteinExistence type="predicted"/>
<keyword evidence="3" id="KW-1185">Reference proteome</keyword>
<evidence type="ECO:0000313" key="4">
    <source>
        <dbReference type="RefSeq" id="XP_019622031.1"/>
    </source>
</evidence>
<dbReference type="InterPro" id="IPR022041">
    <property type="entry name" value="Methyltransf_FA"/>
</dbReference>
<evidence type="ECO:0000259" key="2">
    <source>
        <dbReference type="Pfam" id="PF12248"/>
    </source>
</evidence>
<organism evidence="3 4">
    <name type="scientific">Branchiostoma belcheri</name>
    <name type="common">Amphioxus</name>
    <dbReference type="NCBI Taxonomy" id="7741"/>
    <lineage>
        <taxon>Eukaryota</taxon>
        <taxon>Metazoa</taxon>
        <taxon>Chordata</taxon>
        <taxon>Cephalochordata</taxon>
        <taxon>Leptocardii</taxon>
        <taxon>Amphioxiformes</taxon>
        <taxon>Branchiostomatidae</taxon>
        <taxon>Branchiostoma</taxon>
    </lineage>
</organism>
<dbReference type="GeneID" id="109468217"/>
<keyword evidence="1" id="KW-1133">Transmembrane helix</keyword>
<dbReference type="Pfam" id="PF12248">
    <property type="entry name" value="Methyltransf_FA"/>
    <property type="match status" value="1"/>
</dbReference>
<dbReference type="KEGG" id="bbel:109468217"/>
<keyword evidence="1" id="KW-0812">Transmembrane</keyword>
<dbReference type="Proteomes" id="UP000515135">
    <property type="component" value="Unplaced"/>
</dbReference>
<feature type="domain" description="Farnesoic acid O-methyl transferase" evidence="2">
    <location>
        <begin position="94"/>
        <end position="214"/>
    </location>
</feature>
<dbReference type="OrthoDB" id="9997763at2759"/>
<keyword evidence="1" id="KW-0472">Membrane</keyword>
<accession>A0A6P4YXN7</accession>
<sequence>MRTRQGPGDTLLQTEALQKITILPKRNIMSFGFSLMITLSLVSMVASLPASTSKDRVNNEKITHLMEDIFFNPDTCQERSTDTTYRYRWDLQGIAASPLTFEARASNDVRIGLSAEDRDLDYMYEIVIGGDGNTRSFIRRDVGARLVEVPTPGILSGTEFRGFWIAWSGDGTVSVGKEGGRTPFMQWTDPHPLPVNYVGYTTAYGSTGDFKFSC</sequence>
<dbReference type="PANTHER" id="PTHR36695">
    <property type="entry name" value="AGAP008648-PA"/>
    <property type="match status" value="1"/>
</dbReference>
<evidence type="ECO:0000256" key="1">
    <source>
        <dbReference type="SAM" id="Phobius"/>
    </source>
</evidence>
<dbReference type="PANTHER" id="PTHR36695:SF12">
    <property type="entry name" value="AGAP008648-PA"/>
    <property type="match status" value="1"/>
</dbReference>
<name>A0A6P4YXN7_BRABE</name>